<organism evidence="2 3">
    <name type="scientific">Hymenobacter cavernae</name>
    <dbReference type="NCBI Taxonomy" id="2044852"/>
    <lineage>
        <taxon>Bacteria</taxon>
        <taxon>Pseudomonadati</taxon>
        <taxon>Bacteroidota</taxon>
        <taxon>Cytophagia</taxon>
        <taxon>Cytophagales</taxon>
        <taxon>Hymenobacteraceae</taxon>
        <taxon>Hymenobacter</taxon>
    </lineage>
</organism>
<protein>
    <submittedName>
        <fullName evidence="2">Uncharacterized protein</fullName>
    </submittedName>
</protein>
<keyword evidence="1" id="KW-0812">Transmembrane</keyword>
<evidence type="ECO:0000313" key="3">
    <source>
        <dbReference type="Proteomes" id="UP000632273"/>
    </source>
</evidence>
<feature type="transmembrane region" description="Helical" evidence="1">
    <location>
        <begin position="67"/>
        <end position="86"/>
    </location>
</feature>
<evidence type="ECO:0000313" key="2">
    <source>
        <dbReference type="EMBL" id="GGF17224.1"/>
    </source>
</evidence>
<reference evidence="3" key="1">
    <citation type="journal article" date="2019" name="Int. J. Syst. Evol. Microbiol.">
        <title>The Global Catalogue of Microorganisms (GCM) 10K type strain sequencing project: providing services to taxonomists for standard genome sequencing and annotation.</title>
        <authorList>
            <consortium name="The Broad Institute Genomics Platform"/>
            <consortium name="The Broad Institute Genome Sequencing Center for Infectious Disease"/>
            <person name="Wu L."/>
            <person name="Ma J."/>
        </authorList>
    </citation>
    <scope>NUCLEOTIDE SEQUENCE [LARGE SCALE GENOMIC DNA]</scope>
    <source>
        <strain evidence="3">CGMCC 1.15197</strain>
    </source>
</reference>
<dbReference type="Proteomes" id="UP000632273">
    <property type="component" value="Unassembled WGS sequence"/>
</dbReference>
<proteinExistence type="predicted"/>
<dbReference type="EMBL" id="BMHT01000005">
    <property type="protein sequence ID" value="GGF17224.1"/>
    <property type="molecule type" value="Genomic_DNA"/>
</dbReference>
<keyword evidence="1" id="KW-0472">Membrane</keyword>
<gene>
    <name evidence="2" type="ORF">GCM10011383_30830</name>
</gene>
<accession>A0ABQ1UEL5</accession>
<keyword evidence="1" id="KW-1133">Transmembrane helix</keyword>
<feature type="transmembrane region" description="Helical" evidence="1">
    <location>
        <begin position="34"/>
        <end position="55"/>
    </location>
</feature>
<comment type="caution">
    <text evidence="2">The sequence shown here is derived from an EMBL/GenBank/DDBJ whole genome shotgun (WGS) entry which is preliminary data.</text>
</comment>
<evidence type="ECO:0000256" key="1">
    <source>
        <dbReference type="SAM" id="Phobius"/>
    </source>
</evidence>
<keyword evidence="3" id="KW-1185">Reference proteome</keyword>
<sequence length="146" mass="16367">MVGKWYLPYYDKHSMAADTAGALISLFVQKRTNAWLYLLGVPVGLSMLQPTVTSVNGRVVDKDPPPGWQVAIGVPVIGASALGYIMRLTTYSKIKLNTIQQNYEQGVPIPAKLRRKLKSKHFANAAYMREAVRRDLQAQKERQAHK</sequence>
<name>A0ABQ1UEL5_9BACT</name>